<feature type="domain" description="NGO1945-like C-terminal" evidence="2">
    <location>
        <begin position="142"/>
        <end position="237"/>
    </location>
</feature>
<dbReference type="Proteomes" id="UP000824988">
    <property type="component" value="Chromosome"/>
</dbReference>
<evidence type="ECO:0000313" key="4">
    <source>
        <dbReference type="Proteomes" id="UP000824988"/>
    </source>
</evidence>
<keyword evidence="4" id="KW-1185">Reference proteome</keyword>
<reference evidence="3" key="1">
    <citation type="submission" date="2019-06" db="EMBL/GenBank/DDBJ databases">
        <title>Complete genome sequence of Methylogaea oryzae strain JCM16910.</title>
        <authorList>
            <person name="Asakawa S."/>
        </authorList>
    </citation>
    <scope>NUCLEOTIDE SEQUENCE</scope>
    <source>
        <strain evidence="3">E10</strain>
    </source>
</reference>
<organism evidence="3 4">
    <name type="scientific">Methylogaea oryzae</name>
    <dbReference type="NCBI Taxonomy" id="1295382"/>
    <lineage>
        <taxon>Bacteria</taxon>
        <taxon>Pseudomonadati</taxon>
        <taxon>Pseudomonadota</taxon>
        <taxon>Gammaproteobacteria</taxon>
        <taxon>Methylococcales</taxon>
        <taxon>Methylococcaceae</taxon>
        <taxon>Methylogaea</taxon>
    </lineage>
</organism>
<dbReference type="Pfam" id="PF09836">
    <property type="entry name" value="DUF2063"/>
    <property type="match status" value="1"/>
</dbReference>
<dbReference type="KEGG" id="moz:MoryE10_32420"/>
<name>A0A8D4VRQ7_9GAMM</name>
<evidence type="ECO:0000259" key="1">
    <source>
        <dbReference type="Pfam" id="PF09836"/>
    </source>
</evidence>
<protein>
    <submittedName>
        <fullName evidence="3">DUF2063 domain-containing protein</fullName>
    </submittedName>
</protein>
<dbReference type="EMBL" id="AP019782">
    <property type="protein sequence ID" value="BBL72636.1"/>
    <property type="molecule type" value="Genomic_DNA"/>
</dbReference>
<feature type="domain" description="Putative DNA-binding" evidence="1">
    <location>
        <begin position="6"/>
        <end position="92"/>
    </location>
</feature>
<dbReference type="InterPro" id="IPR018640">
    <property type="entry name" value="DUF2063"/>
</dbReference>
<gene>
    <name evidence="3" type="ORF">MoryE10_32420</name>
</gene>
<proteinExistence type="predicted"/>
<dbReference type="Pfam" id="PF22106">
    <property type="entry name" value="NGO1945_C"/>
    <property type="match status" value="1"/>
</dbReference>
<evidence type="ECO:0000313" key="3">
    <source>
        <dbReference type="EMBL" id="BBL72636.1"/>
    </source>
</evidence>
<dbReference type="AlphaFoldDB" id="A0A8D4VRQ7"/>
<evidence type="ECO:0000259" key="2">
    <source>
        <dbReference type="Pfam" id="PF22106"/>
    </source>
</evidence>
<accession>A0A8D4VRQ7</accession>
<sequence>MPSLIQTQQRFSAYIRDPESNPAPDDVAPRRMAMYRELFYNNVESFLSGNFPVLRSLYGDGAWHALAQDFFARHRCRTPYFYAIPEEFLAFLRDERDRQHDDPPFLQELAHYEWAEMAVAIAQGEPPPPLAGDVIGQPLALSPLAWFLAYRWPVHLIGPDNQPQQQPPDATLLVICRNREDQVRFLEINPVTYRLLELLQAEPGKVGADYLRRIASELNNPNPEAVLHGGAEILRGLAERAVIGRPASG</sequence>
<dbReference type="RefSeq" id="WP_221047673.1">
    <property type="nucleotide sequence ID" value="NZ_AP019782.1"/>
</dbReference>
<dbReference type="InterPro" id="IPR054098">
    <property type="entry name" value="NGO1945-like_C"/>
</dbReference>